<dbReference type="SUPFAM" id="SSF54637">
    <property type="entry name" value="Thioesterase/thiol ester dehydrase-isomerase"/>
    <property type="match status" value="1"/>
</dbReference>
<evidence type="ECO:0000313" key="2">
    <source>
        <dbReference type="EMBL" id="CAE4661065.1"/>
    </source>
</evidence>
<dbReference type="EMBL" id="HBNR01083596">
    <property type="protein sequence ID" value="CAE4661065.1"/>
    <property type="molecule type" value="Transcribed_RNA"/>
</dbReference>
<organism evidence="2">
    <name type="scientific">Alexandrium monilatum</name>
    <dbReference type="NCBI Taxonomy" id="311494"/>
    <lineage>
        <taxon>Eukaryota</taxon>
        <taxon>Sar</taxon>
        <taxon>Alveolata</taxon>
        <taxon>Dinophyceae</taxon>
        <taxon>Gonyaulacales</taxon>
        <taxon>Pyrocystaceae</taxon>
        <taxon>Alexandrium</taxon>
    </lineage>
</organism>
<dbReference type="Gene3D" id="3.10.129.10">
    <property type="entry name" value="Hotdog Thioesterase"/>
    <property type="match status" value="2"/>
</dbReference>
<evidence type="ECO:0008006" key="3">
    <source>
        <dbReference type="Google" id="ProtNLM"/>
    </source>
</evidence>
<dbReference type="AlphaFoldDB" id="A0A7S4T336"/>
<reference evidence="2" key="1">
    <citation type="submission" date="2021-01" db="EMBL/GenBank/DDBJ databases">
        <authorList>
            <person name="Corre E."/>
            <person name="Pelletier E."/>
            <person name="Niang G."/>
            <person name="Scheremetjew M."/>
            <person name="Finn R."/>
            <person name="Kale V."/>
            <person name="Holt S."/>
            <person name="Cochrane G."/>
            <person name="Meng A."/>
            <person name="Brown T."/>
            <person name="Cohen L."/>
        </authorList>
    </citation>
    <scope>NUCLEOTIDE SEQUENCE</scope>
    <source>
        <strain evidence="2">CCMP3105</strain>
    </source>
</reference>
<proteinExistence type="predicted"/>
<gene>
    <name evidence="2" type="ORF">AMON00008_LOCUS59858</name>
</gene>
<evidence type="ECO:0000256" key="1">
    <source>
        <dbReference type="SAM" id="MobiDB-lite"/>
    </source>
</evidence>
<dbReference type="InterPro" id="IPR029069">
    <property type="entry name" value="HotDog_dom_sf"/>
</dbReference>
<protein>
    <recommendedName>
        <fullName evidence="3">Thioesterase domain-containing protein</fullName>
    </recommendedName>
</protein>
<name>A0A7S4T336_9DINO</name>
<sequence>MAGVAVAPPAARQARASGSQGSPPLWSPASPAWALDASRCLALPPFFARRGAGGLGAAALGVLGALRAARRPRGRRPARHLPRPARAAAANVTEDVVWEESYRVYIEDTDCFQVVFYANYLRFFRRLLARAHARLGRGPPAVVGVERGRYSRAARLGDQLRVSARELGEGGGCRRWALSSETSAGPCVSAELLVAEVGEGGAGRWGGPGPSWPPAPPSEPGPPTVISAFEEFARPAPSAVDVLRWFERSRTDSLGGPQNLERLQSDLGVMVVVARLEEFACDPAAAAEHLQGASSDAGRDVFHVRSSLELRRRNTQIVFDQRLHGVGVGVGRCLARALVTCLCVDAKSLRIIPCPEDVVRRLHGWREQGVQGDLAATGG</sequence>
<accession>A0A7S4T336</accession>
<feature type="region of interest" description="Disordered" evidence="1">
    <location>
        <begin position="1"/>
        <end position="25"/>
    </location>
</feature>